<dbReference type="AlphaFoldDB" id="A0A1T2LAT2"/>
<evidence type="ECO:0000313" key="2">
    <source>
        <dbReference type="EMBL" id="OOZ42180.1"/>
    </source>
</evidence>
<dbReference type="OrthoDB" id="7065886at2"/>
<dbReference type="EMBL" id="MPRL01000002">
    <property type="protein sequence ID" value="OOZ42180.1"/>
    <property type="molecule type" value="Genomic_DNA"/>
</dbReference>
<sequence length="98" mass="11054">MASRSAYQIKFSDMALETMMRDVLDGLEDFSTMVGFEANTQGFEVLSITPPEQWDSHNHRTHDVQGLKGTVKTDSNESVQASNQRSSYAPITYLRPPR</sequence>
<comment type="caution">
    <text evidence="2">The sequence shown here is derived from an EMBL/GenBank/DDBJ whole genome shotgun (WGS) entry which is preliminary data.</text>
</comment>
<keyword evidence="3" id="KW-1185">Reference proteome</keyword>
<protein>
    <submittedName>
        <fullName evidence="2">Uncharacterized protein</fullName>
    </submittedName>
</protein>
<dbReference type="RefSeq" id="WP_078482207.1">
    <property type="nucleotide sequence ID" value="NZ_MPRL01000002.1"/>
</dbReference>
<feature type="region of interest" description="Disordered" evidence="1">
    <location>
        <begin position="51"/>
        <end position="98"/>
    </location>
</feature>
<dbReference type="Proteomes" id="UP000191110">
    <property type="component" value="Unassembled WGS sequence"/>
</dbReference>
<evidence type="ECO:0000256" key="1">
    <source>
        <dbReference type="SAM" id="MobiDB-lite"/>
    </source>
</evidence>
<reference evidence="2 3" key="1">
    <citation type="submission" date="2016-11" db="EMBL/GenBank/DDBJ databases">
        <title>Mixed transmission modes and dynamic genome evolution in an obligate animal-bacterial symbiosis.</title>
        <authorList>
            <person name="Russell S.L."/>
            <person name="Corbett-Detig R.B."/>
            <person name="Cavanaugh C.M."/>
        </authorList>
    </citation>
    <scope>NUCLEOTIDE SEQUENCE [LARGE SCALE GENOMIC DNA]</scope>
    <source>
        <strain evidence="2">Sveles-Q1</strain>
    </source>
</reference>
<accession>A0A1T2LAT2</accession>
<gene>
    <name evidence="2" type="ORF">BOW53_00965</name>
</gene>
<feature type="compositionally biased region" description="Basic and acidic residues" evidence="1">
    <location>
        <begin position="54"/>
        <end position="65"/>
    </location>
</feature>
<feature type="compositionally biased region" description="Polar residues" evidence="1">
    <location>
        <begin position="72"/>
        <end position="89"/>
    </location>
</feature>
<evidence type="ECO:0000313" key="3">
    <source>
        <dbReference type="Proteomes" id="UP000191110"/>
    </source>
</evidence>
<organism evidence="2 3">
    <name type="scientific">Solemya pervernicosa gill symbiont</name>
    <dbReference type="NCBI Taxonomy" id="642797"/>
    <lineage>
        <taxon>Bacteria</taxon>
        <taxon>Pseudomonadati</taxon>
        <taxon>Pseudomonadota</taxon>
        <taxon>Gammaproteobacteria</taxon>
        <taxon>sulfur-oxidizing symbionts</taxon>
    </lineage>
</organism>
<proteinExistence type="predicted"/>
<name>A0A1T2LAT2_9GAMM</name>